<sequence length="421" mass="46608">MEEEAGVLLATERYGSAESWKYLAKDGVMERKRGGSEGGTRGNSVIGVFKSVFLPQGYPESVSEDYLQYQFWDTMQAFSSSLSGTLATQASLKGVGVGNQEATVAAATVTWLLRDGTGMLGRILFAWQKGSKLDSEAKKWRLFADVLNDIAMFMEILAPFFPACFTFIVCTAGVFKSIVGVAGGATRAALTVHQARRDNMADISAKDGSQETLVNLAGLLVSLILIPLVTDNPVLTLGLFFLFTVLHLFANYKAVRSVVMETFNEARLSIVLQQYLRDKRILSPPEANQREPVLLDFRKTVPIKLGVRLQDVVQSPEELNTALKETNMPYLLGIRNCCVCVCLGSEASVNHEIRAMCQAVWLSSKMSAGEQSHKQMVHESHKLMDTIFNPFLKGAEAAGWDIKRTLLDWDEWRVDWKIKSS</sequence>
<evidence type="ECO:0000256" key="4">
    <source>
        <dbReference type="ARBA" id="ARBA00022989"/>
    </source>
</evidence>
<dbReference type="InterPro" id="IPR055412">
    <property type="entry name" value="UVB_sens_C"/>
</dbReference>
<evidence type="ECO:0000256" key="1">
    <source>
        <dbReference type="ARBA" id="ARBA00004370"/>
    </source>
</evidence>
<dbReference type="GO" id="GO:0016020">
    <property type="term" value="C:membrane"/>
    <property type="evidence" value="ECO:0007669"/>
    <property type="project" value="UniProtKB-SubCell"/>
</dbReference>
<keyword evidence="4 6" id="KW-1133">Transmembrane helix</keyword>
<dbReference type="PANTHER" id="PTHR12770:SF31">
    <property type="entry name" value="RUS FAMILY MEMBER 1"/>
    <property type="match status" value="1"/>
</dbReference>
<keyword evidence="5 6" id="KW-0472">Membrane</keyword>
<dbReference type="RefSeq" id="XP_028267869.1">
    <property type="nucleotide sequence ID" value="XM_028412068.1"/>
</dbReference>
<dbReference type="Proteomes" id="UP000515145">
    <property type="component" value="Chromosome 8"/>
</dbReference>
<name>A0A6P7IX87_9TELE</name>
<dbReference type="AlphaFoldDB" id="A0A6P7IX87"/>
<evidence type="ECO:0000256" key="5">
    <source>
        <dbReference type="ARBA" id="ARBA00023136"/>
    </source>
</evidence>
<feature type="transmembrane region" description="Helical" evidence="6">
    <location>
        <begin position="235"/>
        <end position="252"/>
    </location>
</feature>
<feature type="domain" description="Protein root UVB sensitive/RUS" evidence="7">
    <location>
        <begin position="43"/>
        <end position="278"/>
    </location>
</feature>
<feature type="transmembrane region" description="Helical" evidence="6">
    <location>
        <begin position="213"/>
        <end position="229"/>
    </location>
</feature>
<dbReference type="InParanoid" id="A0A6P7IX87"/>
<proteinExistence type="inferred from homology"/>
<dbReference type="GeneID" id="114439870"/>
<dbReference type="InterPro" id="IPR054549">
    <property type="entry name" value="UVB_sens_RUS_dom"/>
</dbReference>
<dbReference type="FunCoup" id="A0A6P7IX87">
    <property type="interactions" value="955"/>
</dbReference>
<feature type="transmembrane region" description="Helical" evidence="6">
    <location>
        <begin position="146"/>
        <end position="168"/>
    </location>
</feature>
<evidence type="ECO:0000259" key="8">
    <source>
        <dbReference type="Pfam" id="PF24160"/>
    </source>
</evidence>
<comment type="similarity">
    <text evidence="2">Belongs to the RUS1 family.</text>
</comment>
<evidence type="ECO:0000256" key="2">
    <source>
        <dbReference type="ARBA" id="ARBA00007558"/>
    </source>
</evidence>
<keyword evidence="9" id="KW-1185">Reference proteome</keyword>
<gene>
    <name evidence="10" type="primary">rusf1</name>
</gene>
<dbReference type="OrthoDB" id="364779at2759"/>
<reference evidence="10" key="1">
    <citation type="submission" date="2025-08" db="UniProtKB">
        <authorList>
            <consortium name="RefSeq"/>
        </authorList>
    </citation>
    <scope>IDENTIFICATION</scope>
</reference>
<evidence type="ECO:0000313" key="9">
    <source>
        <dbReference type="Proteomes" id="UP000515145"/>
    </source>
</evidence>
<evidence type="ECO:0000256" key="3">
    <source>
        <dbReference type="ARBA" id="ARBA00022692"/>
    </source>
</evidence>
<keyword evidence="3 6" id="KW-0812">Transmembrane</keyword>
<evidence type="ECO:0000259" key="7">
    <source>
        <dbReference type="Pfam" id="PF04884"/>
    </source>
</evidence>
<evidence type="ECO:0000256" key="6">
    <source>
        <dbReference type="SAM" id="Phobius"/>
    </source>
</evidence>
<dbReference type="InterPro" id="IPR006968">
    <property type="entry name" value="RUS_fam"/>
</dbReference>
<accession>A0A6P7IX87</accession>
<organism evidence="9 10">
    <name type="scientific">Parambassis ranga</name>
    <name type="common">Indian glassy fish</name>
    <dbReference type="NCBI Taxonomy" id="210632"/>
    <lineage>
        <taxon>Eukaryota</taxon>
        <taxon>Metazoa</taxon>
        <taxon>Chordata</taxon>
        <taxon>Craniata</taxon>
        <taxon>Vertebrata</taxon>
        <taxon>Euteleostomi</taxon>
        <taxon>Actinopterygii</taxon>
        <taxon>Neopterygii</taxon>
        <taxon>Teleostei</taxon>
        <taxon>Neoteleostei</taxon>
        <taxon>Acanthomorphata</taxon>
        <taxon>Ovalentaria</taxon>
        <taxon>Ambassidae</taxon>
        <taxon>Parambassis</taxon>
    </lineage>
</organism>
<dbReference type="Pfam" id="PF04884">
    <property type="entry name" value="UVB_sens_prot"/>
    <property type="match status" value="1"/>
</dbReference>
<comment type="subcellular location">
    <subcellularLocation>
        <location evidence="1">Membrane</location>
    </subcellularLocation>
</comment>
<feature type="domain" description="Root UVB sensitive protein C-terminal" evidence="8">
    <location>
        <begin position="280"/>
        <end position="416"/>
    </location>
</feature>
<dbReference type="Pfam" id="PF24160">
    <property type="entry name" value="UVB_sens_C"/>
    <property type="match status" value="1"/>
</dbReference>
<protein>
    <submittedName>
        <fullName evidence="10">RUS family member 1</fullName>
    </submittedName>
</protein>
<evidence type="ECO:0000313" key="10">
    <source>
        <dbReference type="RefSeq" id="XP_028267869.1"/>
    </source>
</evidence>
<dbReference type="CTD" id="64755"/>
<dbReference type="PANTHER" id="PTHR12770">
    <property type="entry name" value="RUS1 FAMILY PROTEIN C16ORF58"/>
    <property type="match status" value="1"/>
</dbReference>